<name>A0A0F7ZXU5_9HYPO</name>
<keyword evidence="2" id="KW-0732">Signal</keyword>
<protein>
    <recommendedName>
        <fullName evidence="5">Extracellular membrane protein CFEM domain-containing protein</fullName>
    </recommendedName>
</protein>
<reference evidence="3 4" key="1">
    <citation type="journal article" date="2014" name="Genome Biol. Evol.">
        <title>Comparative genomics and transcriptomics analyses reveal divergent lifestyle features of nematode endoparasitic fungus Hirsutella minnesotensis.</title>
        <authorList>
            <person name="Lai Y."/>
            <person name="Liu K."/>
            <person name="Zhang X."/>
            <person name="Zhang X."/>
            <person name="Li K."/>
            <person name="Wang N."/>
            <person name="Shu C."/>
            <person name="Wu Y."/>
            <person name="Wang C."/>
            <person name="Bushley K.E."/>
            <person name="Xiang M."/>
            <person name="Liu X."/>
        </authorList>
    </citation>
    <scope>NUCLEOTIDE SEQUENCE [LARGE SCALE GENOMIC DNA]</scope>
    <source>
        <strain evidence="3 4">3608</strain>
    </source>
</reference>
<dbReference type="AlphaFoldDB" id="A0A0F7ZXU5"/>
<evidence type="ECO:0000313" key="4">
    <source>
        <dbReference type="Proteomes" id="UP000054481"/>
    </source>
</evidence>
<evidence type="ECO:0000256" key="1">
    <source>
        <dbReference type="SAM" id="MobiDB-lite"/>
    </source>
</evidence>
<feature type="region of interest" description="Disordered" evidence="1">
    <location>
        <begin position="92"/>
        <end position="141"/>
    </location>
</feature>
<gene>
    <name evidence="3" type="ORF">HIM_09268</name>
</gene>
<keyword evidence="4" id="KW-1185">Reference proteome</keyword>
<sequence length="141" mass="14321">MARKQAVAGFLALTVLCTGAAHSALVLPDDISPFVPACAQGCFLSFLAFNYGTRGHDGEVVPPLAWLCSTRGDYTVGEGAVQCLTAEKSVGSCSQEEGSATGVPIGVGEGGEDKKAESGGSLTARQKAGISALSEEARQTV</sequence>
<evidence type="ECO:0008006" key="5">
    <source>
        <dbReference type="Google" id="ProtNLM"/>
    </source>
</evidence>
<feature type="signal peptide" evidence="2">
    <location>
        <begin position="1"/>
        <end position="23"/>
    </location>
</feature>
<proteinExistence type="predicted"/>
<dbReference type="OrthoDB" id="3946741at2759"/>
<evidence type="ECO:0000313" key="3">
    <source>
        <dbReference type="EMBL" id="KJZ71332.1"/>
    </source>
</evidence>
<organism evidence="3 4">
    <name type="scientific">Hirsutella minnesotensis 3608</name>
    <dbReference type="NCBI Taxonomy" id="1043627"/>
    <lineage>
        <taxon>Eukaryota</taxon>
        <taxon>Fungi</taxon>
        <taxon>Dikarya</taxon>
        <taxon>Ascomycota</taxon>
        <taxon>Pezizomycotina</taxon>
        <taxon>Sordariomycetes</taxon>
        <taxon>Hypocreomycetidae</taxon>
        <taxon>Hypocreales</taxon>
        <taxon>Ophiocordycipitaceae</taxon>
        <taxon>Hirsutella</taxon>
    </lineage>
</organism>
<feature type="chain" id="PRO_5002526233" description="Extracellular membrane protein CFEM domain-containing protein" evidence="2">
    <location>
        <begin position="24"/>
        <end position="141"/>
    </location>
</feature>
<dbReference type="Proteomes" id="UP000054481">
    <property type="component" value="Unassembled WGS sequence"/>
</dbReference>
<dbReference type="EMBL" id="KQ030578">
    <property type="protein sequence ID" value="KJZ71332.1"/>
    <property type="molecule type" value="Genomic_DNA"/>
</dbReference>
<accession>A0A0F7ZXU5</accession>
<evidence type="ECO:0000256" key="2">
    <source>
        <dbReference type="SAM" id="SignalP"/>
    </source>
</evidence>